<evidence type="ECO:0000256" key="9">
    <source>
        <dbReference type="ARBA" id="ARBA00022833"/>
    </source>
</evidence>
<dbReference type="RefSeq" id="WP_238745090.1">
    <property type="nucleotide sequence ID" value="NZ_JAKOOW010000002.1"/>
</dbReference>
<keyword evidence="7" id="KW-0479">Metal-binding</keyword>
<dbReference type="PANTHER" id="PTHR30417">
    <property type="entry name" value="N-ACETYLMURAMOYL-L-ALANINE AMIDASE AMID"/>
    <property type="match status" value="1"/>
</dbReference>
<evidence type="ECO:0000256" key="3">
    <source>
        <dbReference type="ARBA" id="ARBA00004496"/>
    </source>
</evidence>
<comment type="subcellular location">
    <subcellularLocation>
        <location evidence="3">Cytoplasm</location>
    </subcellularLocation>
</comment>
<name>A0ABS9NJX1_9NEIS</name>
<proteinExistence type="inferred from homology"/>
<evidence type="ECO:0000256" key="8">
    <source>
        <dbReference type="ARBA" id="ARBA00022801"/>
    </source>
</evidence>
<dbReference type="EMBL" id="JAKOOW010000002">
    <property type="protein sequence ID" value="MCG6503087.1"/>
    <property type="molecule type" value="Genomic_DNA"/>
</dbReference>
<protein>
    <recommendedName>
        <fullName evidence="11">1,6-anhydro-N-acetylmuramyl-L-alanine amidase AmpD</fullName>
        <ecNumber evidence="5">3.5.1.28</ecNumber>
    </recommendedName>
    <alternativeName>
        <fullName evidence="12">N-acetylmuramoyl-L-alanine amidase</fullName>
    </alternativeName>
</protein>
<evidence type="ECO:0000256" key="6">
    <source>
        <dbReference type="ARBA" id="ARBA00022490"/>
    </source>
</evidence>
<comment type="caution">
    <text evidence="15">The sequence shown here is derived from an EMBL/GenBank/DDBJ whole genome shotgun (WGS) entry which is preliminary data.</text>
</comment>
<keyword evidence="10" id="KW-0961">Cell wall biogenesis/degradation</keyword>
<evidence type="ECO:0000256" key="2">
    <source>
        <dbReference type="ARBA" id="ARBA00001947"/>
    </source>
</evidence>
<dbReference type="SUPFAM" id="SSF55846">
    <property type="entry name" value="N-acetylmuramoyl-L-alanine amidase-like"/>
    <property type="match status" value="1"/>
</dbReference>
<comment type="cofactor">
    <cofactor evidence="2">
        <name>Zn(2+)</name>
        <dbReference type="ChEBI" id="CHEBI:29105"/>
    </cofactor>
</comment>
<organism evidence="15 16">
    <name type="scientific">Kingella pumchi</name>
    <dbReference type="NCBI Taxonomy" id="2779506"/>
    <lineage>
        <taxon>Bacteria</taxon>
        <taxon>Pseudomonadati</taxon>
        <taxon>Pseudomonadota</taxon>
        <taxon>Betaproteobacteria</taxon>
        <taxon>Neisseriales</taxon>
        <taxon>Neisseriaceae</taxon>
        <taxon>Kingella</taxon>
    </lineage>
</organism>
<evidence type="ECO:0000256" key="13">
    <source>
        <dbReference type="SAM" id="MobiDB-lite"/>
    </source>
</evidence>
<dbReference type="GO" id="GO:0008745">
    <property type="term" value="F:N-acetylmuramoyl-L-alanine amidase activity"/>
    <property type="evidence" value="ECO:0007669"/>
    <property type="project" value="UniProtKB-EC"/>
</dbReference>
<evidence type="ECO:0000256" key="4">
    <source>
        <dbReference type="ARBA" id="ARBA00007553"/>
    </source>
</evidence>
<evidence type="ECO:0000256" key="7">
    <source>
        <dbReference type="ARBA" id="ARBA00022723"/>
    </source>
</evidence>
<dbReference type="CDD" id="cd06583">
    <property type="entry name" value="PGRP"/>
    <property type="match status" value="1"/>
</dbReference>
<keyword evidence="6" id="KW-0963">Cytoplasm</keyword>
<evidence type="ECO:0000313" key="16">
    <source>
        <dbReference type="Proteomes" id="UP001298424"/>
    </source>
</evidence>
<keyword evidence="9" id="KW-0862">Zinc</keyword>
<comment type="catalytic activity">
    <reaction evidence="1">
        <text>Hydrolyzes the link between N-acetylmuramoyl residues and L-amino acid residues in certain cell-wall glycopeptides.</text>
        <dbReference type="EC" id="3.5.1.28"/>
    </reaction>
</comment>
<accession>A0ABS9NJX1</accession>
<dbReference type="EC" id="3.5.1.28" evidence="5"/>
<comment type="similarity">
    <text evidence="4">Belongs to the N-acetylmuramoyl-L-alanine amidase 2 family.</text>
</comment>
<dbReference type="SMART" id="SM00644">
    <property type="entry name" value="Ami_2"/>
    <property type="match status" value="1"/>
</dbReference>
<keyword evidence="8 15" id="KW-0378">Hydrolase</keyword>
<evidence type="ECO:0000256" key="5">
    <source>
        <dbReference type="ARBA" id="ARBA00011901"/>
    </source>
</evidence>
<sequence>MHEWQQGRWQGAEQLDSPNFSPREAGSEVSLVVLHNISLPPFEYGSDAVQRLFTNRIDPAAHPFFAQISGLRVSSHFFIARSGRVQQFVSCDDAAYHAGVSSFRGRDKCNGFSVGIEIEGCDFEPFTEAQYAALETLLAALMRAYPIRAVTGHQDIAPQRKTDPGHFFDWPRLIRTGFPVDRNGADGVYADPAA</sequence>
<dbReference type="PANTHER" id="PTHR30417:SF4">
    <property type="entry name" value="1,6-ANHYDRO-N-ACETYLMURAMYL-L-ALANINE AMIDASE AMPD"/>
    <property type="match status" value="1"/>
</dbReference>
<feature type="region of interest" description="Disordered" evidence="13">
    <location>
        <begin position="1"/>
        <end position="20"/>
    </location>
</feature>
<evidence type="ECO:0000256" key="1">
    <source>
        <dbReference type="ARBA" id="ARBA00001561"/>
    </source>
</evidence>
<dbReference type="InterPro" id="IPR036505">
    <property type="entry name" value="Amidase/PGRP_sf"/>
</dbReference>
<dbReference type="Proteomes" id="UP001298424">
    <property type="component" value="Unassembled WGS sequence"/>
</dbReference>
<evidence type="ECO:0000256" key="12">
    <source>
        <dbReference type="ARBA" id="ARBA00042615"/>
    </source>
</evidence>
<evidence type="ECO:0000256" key="10">
    <source>
        <dbReference type="ARBA" id="ARBA00023316"/>
    </source>
</evidence>
<dbReference type="NCBIfam" id="NF008758">
    <property type="entry name" value="PRK11789.1"/>
    <property type="match status" value="1"/>
</dbReference>
<dbReference type="InterPro" id="IPR051206">
    <property type="entry name" value="NAMLAA_amidase_2"/>
</dbReference>
<dbReference type="InterPro" id="IPR002502">
    <property type="entry name" value="Amidase_domain"/>
</dbReference>
<dbReference type="Pfam" id="PF01510">
    <property type="entry name" value="Amidase_2"/>
    <property type="match status" value="1"/>
</dbReference>
<evidence type="ECO:0000259" key="14">
    <source>
        <dbReference type="SMART" id="SM00644"/>
    </source>
</evidence>
<reference evidence="15 16" key="1">
    <citation type="submission" date="2022-02" db="EMBL/GenBank/DDBJ databases">
        <title>Genome sequence data of Kingella unionensis sp. nov. strain CICC 24913 (CCUG 75125).</title>
        <authorList>
            <person name="Xiao M."/>
        </authorList>
    </citation>
    <scope>NUCLEOTIDE SEQUENCE [LARGE SCALE GENOMIC DNA]</scope>
    <source>
        <strain evidence="15 16">CICC 24913</strain>
    </source>
</reference>
<evidence type="ECO:0000256" key="11">
    <source>
        <dbReference type="ARBA" id="ARBA00039257"/>
    </source>
</evidence>
<evidence type="ECO:0000313" key="15">
    <source>
        <dbReference type="EMBL" id="MCG6503087.1"/>
    </source>
</evidence>
<gene>
    <name evidence="15" type="primary">ampD</name>
    <name evidence="15" type="ORF">MB824_01015</name>
</gene>
<keyword evidence="16" id="KW-1185">Reference proteome</keyword>
<feature type="domain" description="N-acetylmuramoyl-L-alanine amidase" evidence="14">
    <location>
        <begin position="17"/>
        <end position="165"/>
    </location>
</feature>
<dbReference type="Gene3D" id="3.40.80.10">
    <property type="entry name" value="Peptidoglycan recognition protein-like"/>
    <property type="match status" value="1"/>
</dbReference>